<protein>
    <submittedName>
        <fullName evidence="2">Protein phosphatase 1 regulatory subunit 12B</fullName>
    </submittedName>
</protein>
<dbReference type="Pfam" id="PF15898">
    <property type="entry name" value="PRKG1_interact"/>
    <property type="match status" value="1"/>
</dbReference>
<dbReference type="InterPro" id="IPR031775">
    <property type="entry name" value="PRKG1_interact"/>
</dbReference>
<proteinExistence type="predicted"/>
<dbReference type="EMBL" id="KB102788">
    <property type="protein sequence ID" value="ELK34973.1"/>
    <property type="molecule type" value="Genomic_DNA"/>
</dbReference>
<dbReference type="Proteomes" id="UP000010556">
    <property type="component" value="Unassembled WGS sequence"/>
</dbReference>
<dbReference type="AlphaFoldDB" id="L5MB64"/>
<dbReference type="GO" id="GO:0019901">
    <property type="term" value="F:protein kinase binding"/>
    <property type="evidence" value="ECO:0007669"/>
    <property type="project" value="InterPro"/>
</dbReference>
<sequence>MQPGPQSSWGLRLGVTVGVGCGMCVPGPSIKGSVKPGLRPWPFGEHIEPAPHLTGGRLGGWPGGCRARHLRQQSHRQPRLVEVLTELKSDNQRLKDENGALIRVISKLSK</sequence>
<name>L5MB64_MYODS</name>
<feature type="domain" description="cGMP-dependent protein kinase interacting" evidence="1">
    <location>
        <begin position="81"/>
        <end position="110"/>
    </location>
</feature>
<reference evidence="3" key="1">
    <citation type="journal article" date="2013" name="Science">
        <title>Comparative analysis of bat genomes provides insight into the evolution of flight and immunity.</title>
        <authorList>
            <person name="Zhang G."/>
            <person name="Cowled C."/>
            <person name="Shi Z."/>
            <person name="Huang Z."/>
            <person name="Bishop-Lilly K.A."/>
            <person name="Fang X."/>
            <person name="Wynne J.W."/>
            <person name="Xiong Z."/>
            <person name="Baker M.L."/>
            <person name="Zhao W."/>
            <person name="Tachedjian M."/>
            <person name="Zhu Y."/>
            <person name="Zhou P."/>
            <person name="Jiang X."/>
            <person name="Ng J."/>
            <person name="Yang L."/>
            <person name="Wu L."/>
            <person name="Xiao J."/>
            <person name="Feng Y."/>
            <person name="Chen Y."/>
            <person name="Sun X."/>
            <person name="Zhang Y."/>
            <person name="Marsh G.A."/>
            <person name="Crameri G."/>
            <person name="Broder C.C."/>
            <person name="Frey K.G."/>
            <person name="Wang L.F."/>
            <person name="Wang J."/>
        </authorList>
    </citation>
    <scope>NUCLEOTIDE SEQUENCE [LARGE SCALE GENOMIC DNA]</scope>
</reference>
<evidence type="ECO:0000259" key="1">
    <source>
        <dbReference type="Pfam" id="PF15898"/>
    </source>
</evidence>
<evidence type="ECO:0000313" key="3">
    <source>
        <dbReference type="Proteomes" id="UP000010556"/>
    </source>
</evidence>
<keyword evidence="3" id="KW-1185">Reference proteome</keyword>
<gene>
    <name evidence="2" type="ORF">MDA_GLEAN10006274</name>
</gene>
<organism evidence="2 3">
    <name type="scientific">Myotis davidii</name>
    <name type="common">David's myotis</name>
    <dbReference type="NCBI Taxonomy" id="225400"/>
    <lineage>
        <taxon>Eukaryota</taxon>
        <taxon>Metazoa</taxon>
        <taxon>Chordata</taxon>
        <taxon>Craniata</taxon>
        <taxon>Vertebrata</taxon>
        <taxon>Euteleostomi</taxon>
        <taxon>Mammalia</taxon>
        <taxon>Eutheria</taxon>
        <taxon>Laurasiatheria</taxon>
        <taxon>Chiroptera</taxon>
        <taxon>Yangochiroptera</taxon>
        <taxon>Vespertilionidae</taxon>
        <taxon>Myotis</taxon>
    </lineage>
</organism>
<accession>L5MB64</accession>
<evidence type="ECO:0000313" key="2">
    <source>
        <dbReference type="EMBL" id="ELK34973.1"/>
    </source>
</evidence>